<keyword evidence="2" id="KW-1185">Reference proteome</keyword>
<reference evidence="1 2" key="1">
    <citation type="submission" date="2018-02" db="EMBL/GenBank/DDBJ databases">
        <authorList>
            <person name="Cohen D.B."/>
            <person name="Kent A.D."/>
        </authorList>
    </citation>
    <scope>NUCLEOTIDE SEQUENCE [LARGE SCALE GENOMIC DNA]</scope>
    <source>
        <strain evidence="1">1</strain>
    </source>
</reference>
<accession>A0A2N9JK25</accession>
<dbReference type="RefSeq" id="WP_105186927.1">
    <property type="nucleotide sequence ID" value="NZ_BAAAGO010000001.1"/>
</dbReference>
<dbReference type="Proteomes" id="UP000238164">
    <property type="component" value="Chromosome 1"/>
</dbReference>
<name>A0A2N9JK25_9ACTN</name>
<protein>
    <submittedName>
        <fullName evidence="1">Uncharacterized protein</fullName>
    </submittedName>
</protein>
<dbReference type="OrthoDB" id="5147991at2"/>
<dbReference type="EMBL" id="LT985188">
    <property type="protein sequence ID" value="SPD88404.1"/>
    <property type="molecule type" value="Genomic_DNA"/>
</dbReference>
<evidence type="ECO:0000313" key="2">
    <source>
        <dbReference type="Proteomes" id="UP000238164"/>
    </source>
</evidence>
<dbReference type="AlphaFoldDB" id="A0A2N9JK25"/>
<organism evidence="1 2">
    <name type="scientific">Micropruina glycogenica</name>
    <dbReference type="NCBI Taxonomy" id="75385"/>
    <lineage>
        <taxon>Bacteria</taxon>
        <taxon>Bacillati</taxon>
        <taxon>Actinomycetota</taxon>
        <taxon>Actinomycetes</taxon>
        <taxon>Propionibacteriales</taxon>
        <taxon>Nocardioidaceae</taxon>
        <taxon>Micropruina</taxon>
    </lineage>
</organism>
<sequence length="182" mass="19821">MTEAPNVDELAHQFSDRFVGQPEWIVYAWGVLATAGVVPPDVDEMHSNLTDHLVTVAALAYLAEVINNEGAAQVPDITEGVFPVADIDLGRYAERQGVYSAEWPENAIDLAAECVKSRMPAVARALAGELTPMTLFLSLWAQQEGVVDYPLDDETAFSIGNYGLCGDKMVAHDWLMGEVLKI</sequence>
<proteinExistence type="predicted"/>
<dbReference type="KEGG" id="mgg:MPLG2_3374"/>
<evidence type="ECO:0000313" key="1">
    <source>
        <dbReference type="EMBL" id="SPD88404.1"/>
    </source>
</evidence>
<gene>
    <name evidence="1" type="ORF">MPLG2_3374</name>
</gene>